<comment type="caution">
    <text evidence="2">The sequence shown here is derived from an EMBL/GenBank/DDBJ whole genome shotgun (WGS) entry which is preliminary data.</text>
</comment>
<name>A0ABD5VG76_9EURY</name>
<evidence type="ECO:0008006" key="4">
    <source>
        <dbReference type="Google" id="ProtNLM"/>
    </source>
</evidence>
<keyword evidence="1" id="KW-0812">Transmembrane</keyword>
<protein>
    <recommendedName>
        <fullName evidence="4">DUF2178 domain-containing protein</fullName>
    </recommendedName>
</protein>
<keyword evidence="1" id="KW-0472">Membrane</keyword>
<evidence type="ECO:0000256" key="1">
    <source>
        <dbReference type="SAM" id="Phobius"/>
    </source>
</evidence>
<dbReference type="AlphaFoldDB" id="A0ABD5VG76"/>
<feature type="transmembrane region" description="Helical" evidence="1">
    <location>
        <begin position="82"/>
        <end position="100"/>
    </location>
</feature>
<dbReference type="InterPro" id="IPR036259">
    <property type="entry name" value="MFS_trans_sf"/>
</dbReference>
<reference evidence="2 3" key="1">
    <citation type="journal article" date="2019" name="Int. J. Syst. Evol. Microbiol.">
        <title>The Global Catalogue of Microorganisms (GCM) 10K type strain sequencing project: providing services to taxonomists for standard genome sequencing and annotation.</title>
        <authorList>
            <consortium name="The Broad Institute Genomics Platform"/>
            <consortium name="The Broad Institute Genome Sequencing Center for Infectious Disease"/>
            <person name="Wu L."/>
            <person name="Ma J."/>
        </authorList>
    </citation>
    <scope>NUCLEOTIDE SEQUENCE [LARGE SCALE GENOMIC DNA]</scope>
    <source>
        <strain evidence="2 3">GX26</strain>
    </source>
</reference>
<keyword evidence="3" id="KW-1185">Reference proteome</keyword>
<dbReference type="InterPro" id="IPR019235">
    <property type="entry name" value="DUF2178_TM"/>
</dbReference>
<feature type="transmembrane region" description="Helical" evidence="1">
    <location>
        <begin position="44"/>
        <end position="61"/>
    </location>
</feature>
<feature type="transmembrane region" description="Helical" evidence="1">
    <location>
        <begin position="20"/>
        <end position="38"/>
    </location>
</feature>
<evidence type="ECO:0000313" key="3">
    <source>
        <dbReference type="Proteomes" id="UP001596395"/>
    </source>
</evidence>
<evidence type="ECO:0000313" key="2">
    <source>
        <dbReference type="EMBL" id="MFC6954360.1"/>
    </source>
</evidence>
<dbReference type="Pfam" id="PF09946">
    <property type="entry name" value="DUF2178"/>
    <property type="match status" value="1"/>
</dbReference>
<proteinExistence type="predicted"/>
<dbReference type="EMBL" id="JBHSXN010000003">
    <property type="protein sequence ID" value="MFC6954360.1"/>
    <property type="molecule type" value="Genomic_DNA"/>
</dbReference>
<dbReference type="RefSeq" id="WP_336351312.1">
    <property type="nucleotide sequence ID" value="NZ_JAZAQL010000003.1"/>
</dbReference>
<gene>
    <name evidence="2" type="ORF">ACFQGB_15965</name>
</gene>
<keyword evidence="1" id="KW-1133">Transmembrane helix</keyword>
<accession>A0ABD5VG76</accession>
<organism evidence="2 3">
    <name type="scientific">Halorubellus litoreus</name>
    <dbReference type="NCBI Taxonomy" id="755308"/>
    <lineage>
        <taxon>Archaea</taxon>
        <taxon>Methanobacteriati</taxon>
        <taxon>Methanobacteriota</taxon>
        <taxon>Stenosarchaea group</taxon>
        <taxon>Halobacteria</taxon>
        <taxon>Halobacteriales</taxon>
        <taxon>Halorubellaceae</taxon>
        <taxon>Halorubellus</taxon>
    </lineage>
</organism>
<sequence length="137" mass="14712">MFERELDHDPLVARKRNRRVIWGLVALGCVAYLAGLALDYPLVSVGLYWLCYLGFIAYGSLTDADSYDERDHEIMAKGAGTTLTVAAFALIAGAPGMAALQAADVAAAPEAFWGAMSALAGVFGVYIIAVQYHQRLI</sequence>
<dbReference type="Proteomes" id="UP001596395">
    <property type="component" value="Unassembled WGS sequence"/>
</dbReference>
<dbReference type="SUPFAM" id="SSF103473">
    <property type="entry name" value="MFS general substrate transporter"/>
    <property type="match status" value="1"/>
</dbReference>
<feature type="transmembrane region" description="Helical" evidence="1">
    <location>
        <begin position="112"/>
        <end position="132"/>
    </location>
</feature>